<dbReference type="GO" id="GO:0016787">
    <property type="term" value="F:hydrolase activity"/>
    <property type="evidence" value="ECO:0007669"/>
    <property type="project" value="UniProtKB-KW"/>
</dbReference>
<dbReference type="GO" id="GO:0042078">
    <property type="term" value="P:germ-line stem cell division"/>
    <property type="evidence" value="ECO:0007669"/>
    <property type="project" value="TreeGrafter"/>
</dbReference>
<keyword evidence="6" id="KW-0067">ATP-binding</keyword>
<feature type="non-terminal residue" evidence="9">
    <location>
        <position position="1"/>
    </location>
</feature>
<evidence type="ECO:0000256" key="5">
    <source>
        <dbReference type="ARBA" id="ARBA00022806"/>
    </source>
</evidence>
<dbReference type="GO" id="GO:0005524">
    <property type="term" value="F:ATP binding"/>
    <property type="evidence" value="ECO:0007669"/>
    <property type="project" value="UniProtKB-KW"/>
</dbReference>
<dbReference type="FunFam" id="2.30.30.140:FF:000075">
    <property type="entry name" value="putative ATP-dependent RNA helicase TDRD12"/>
    <property type="match status" value="1"/>
</dbReference>
<dbReference type="InterPro" id="IPR002999">
    <property type="entry name" value="Tudor"/>
</dbReference>
<feature type="domain" description="Tudor" evidence="8">
    <location>
        <begin position="2"/>
        <end position="67"/>
    </location>
</feature>
<evidence type="ECO:0000256" key="1">
    <source>
        <dbReference type="ARBA" id="ARBA00012552"/>
    </source>
</evidence>
<dbReference type="AlphaFoldDB" id="A0A061HUX7"/>
<organism evidence="9 10">
    <name type="scientific">Cricetulus griseus</name>
    <name type="common">Chinese hamster</name>
    <name type="synonym">Cricetulus barabensis griseus</name>
    <dbReference type="NCBI Taxonomy" id="10029"/>
    <lineage>
        <taxon>Eukaryota</taxon>
        <taxon>Metazoa</taxon>
        <taxon>Chordata</taxon>
        <taxon>Craniata</taxon>
        <taxon>Vertebrata</taxon>
        <taxon>Euteleostomi</taxon>
        <taxon>Mammalia</taxon>
        <taxon>Eutheria</taxon>
        <taxon>Euarchontoglires</taxon>
        <taxon>Glires</taxon>
        <taxon>Rodentia</taxon>
        <taxon>Myomorpha</taxon>
        <taxon>Muroidea</taxon>
        <taxon>Cricetidae</taxon>
        <taxon>Cricetinae</taxon>
        <taxon>Cricetulus</taxon>
    </lineage>
</organism>
<evidence type="ECO:0000256" key="4">
    <source>
        <dbReference type="ARBA" id="ARBA00022801"/>
    </source>
</evidence>
<keyword evidence="3" id="KW-0547">Nucleotide-binding</keyword>
<comment type="catalytic activity">
    <reaction evidence="7">
        <text>ATP + H2O = ADP + phosphate + H(+)</text>
        <dbReference type="Rhea" id="RHEA:13065"/>
        <dbReference type="ChEBI" id="CHEBI:15377"/>
        <dbReference type="ChEBI" id="CHEBI:15378"/>
        <dbReference type="ChEBI" id="CHEBI:30616"/>
        <dbReference type="ChEBI" id="CHEBI:43474"/>
        <dbReference type="ChEBI" id="CHEBI:456216"/>
        <dbReference type="EC" id="3.6.4.13"/>
    </reaction>
</comment>
<dbReference type="InterPro" id="IPR035437">
    <property type="entry name" value="SNase_OB-fold_sf"/>
</dbReference>
<evidence type="ECO:0000256" key="7">
    <source>
        <dbReference type="ARBA" id="ARBA00047984"/>
    </source>
</evidence>
<accession>A0A061HUX7</accession>
<dbReference type="Gene3D" id="2.40.50.90">
    <property type="match status" value="1"/>
</dbReference>
<evidence type="ECO:0000259" key="8">
    <source>
        <dbReference type="Pfam" id="PF00567"/>
    </source>
</evidence>
<reference evidence="10" key="1">
    <citation type="journal article" date="2013" name="Nat. Biotechnol.">
        <title>Chinese hamster genome sequenced from sorted chromosomes.</title>
        <authorList>
            <person name="Brinkrolf K."/>
            <person name="Rupp O."/>
            <person name="Laux H."/>
            <person name="Kollin F."/>
            <person name="Ernst W."/>
            <person name="Linke B."/>
            <person name="Kofler R."/>
            <person name="Romand S."/>
            <person name="Hesse F."/>
            <person name="Budach W.E."/>
            <person name="Galosy S."/>
            <person name="Muller D."/>
            <person name="Noll T."/>
            <person name="Wienberg J."/>
            <person name="Jostock T."/>
            <person name="Leonard M."/>
            <person name="Grillari J."/>
            <person name="Tauch A."/>
            <person name="Goesmann A."/>
            <person name="Helk B."/>
            <person name="Mott J.E."/>
            <person name="Puhler A."/>
            <person name="Borth N."/>
        </authorList>
    </citation>
    <scope>NUCLEOTIDE SEQUENCE [LARGE SCALE GENOMIC DNA]</scope>
    <source>
        <strain evidence="10">17A/GY</strain>
    </source>
</reference>
<keyword evidence="2" id="KW-0677">Repeat</keyword>
<evidence type="ECO:0000256" key="2">
    <source>
        <dbReference type="ARBA" id="ARBA00022737"/>
    </source>
</evidence>
<name>A0A061HUX7_CRIGR</name>
<dbReference type="Proteomes" id="UP000030759">
    <property type="component" value="Unassembled WGS sequence"/>
</dbReference>
<keyword evidence="4" id="KW-0378">Hydrolase</keyword>
<dbReference type="SUPFAM" id="SSF63748">
    <property type="entry name" value="Tudor/PWWP/MBT"/>
    <property type="match status" value="1"/>
</dbReference>
<evidence type="ECO:0000256" key="6">
    <source>
        <dbReference type="ARBA" id="ARBA00022840"/>
    </source>
</evidence>
<evidence type="ECO:0000313" key="9">
    <source>
        <dbReference type="EMBL" id="ERE45222.1"/>
    </source>
</evidence>
<dbReference type="GO" id="GO:0003724">
    <property type="term" value="F:RNA helicase activity"/>
    <property type="evidence" value="ECO:0007669"/>
    <property type="project" value="UniProtKB-EC"/>
</dbReference>
<proteinExistence type="predicted"/>
<dbReference type="EMBL" id="KE691342">
    <property type="protein sequence ID" value="ERE45222.1"/>
    <property type="molecule type" value="Genomic_DNA"/>
</dbReference>
<dbReference type="PANTHER" id="PTHR22655:SF2">
    <property type="entry name" value="ATP-DEPENDENT RNA HELICASE TDRD12-RELATED"/>
    <property type="match status" value="1"/>
</dbReference>
<protein>
    <recommendedName>
        <fullName evidence="1">RNA helicase</fullName>
        <ecNumber evidence="1">3.6.4.13</ecNumber>
    </recommendedName>
</protein>
<dbReference type="Pfam" id="PF00567">
    <property type="entry name" value="TUDOR"/>
    <property type="match status" value="1"/>
</dbReference>
<dbReference type="Gene3D" id="2.30.30.140">
    <property type="match status" value="1"/>
</dbReference>
<keyword evidence="5" id="KW-0347">Helicase</keyword>
<dbReference type="EC" id="3.6.4.13" evidence="1"/>
<evidence type="ECO:0000313" key="10">
    <source>
        <dbReference type="Proteomes" id="UP000030759"/>
    </source>
</evidence>
<gene>
    <name evidence="9" type="ORF">H671_21704</name>
</gene>
<evidence type="ECO:0000256" key="3">
    <source>
        <dbReference type="ARBA" id="ARBA00022741"/>
    </source>
</evidence>
<dbReference type="PANTHER" id="PTHR22655">
    <property type="entry name" value="ATP-DEPENDENT RNA HELICASE TDRD12-RELATED"/>
    <property type="match status" value="1"/>
</dbReference>
<sequence length="86" mass="9972">VCVVYCQELKCWCRAVIKSIVSSADHYLAECFLVDFAKYIPVKSKNIRVAVESFMQLPYRAKKFRLYCTKPVTLHIDFCEDSAEIV</sequence>